<comment type="caution">
    <text evidence="2">The sequence shown here is derived from an EMBL/GenBank/DDBJ whole genome shotgun (WGS) entry which is preliminary data.</text>
</comment>
<dbReference type="EMBL" id="JXRR01000008">
    <property type="protein sequence ID" value="KIL51045.1"/>
    <property type="molecule type" value="Genomic_DNA"/>
</dbReference>
<feature type="transmembrane region" description="Helical" evidence="1">
    <location>
        <begin position="95"/>
        <end position="115"/>
    </location>
</feature>
<dbReference type="RefSeq" id="WP_041055384.1">
    <property type="nucleotide sequence ID" value="NZ_JXRR01000008.1"/>
</dbReference>
<keyword evidence="3" id="KW-1185">Reference proteome</keyword>
<keyword evidence="1" id="KW-0812">Transmembrane</keyword>
<gene>
    <name evidence="2" type="ORF">KR50_09260</name>
</gene>
<dbReference type="OrthoDB" id="1100174at2"/>
<evidence type="ECO:0000256" key="1">
    <source>
        <dbReference type="SAM" id="Phobius"/>
    </source>
</evidence>
<feature type="transmembrane region" description="Helical" evidence="1">
    <location>
        <begin position="12"/>
        <end position="29"/>
    </location>
</feature>
<sequence length="158" mass="17150">MKKGTINFLKGTIFIIAIATLFLCLFWLPQQAESAAQSAPEFASLKYPVLFGLYATVVPFFLALYQAYKLLDLIADRRAFSESSAAALGRIKSSAFAIMLIYIAGMVMLGMMSALHPGIALVGLVILFAALTIAIFTAVLQTLLKDALKLKSEHDLTI</sequence>
<organism evidence="2 3">
    <name type="scientific">Jeotgalibacillus campisalis</name>
    <dbReference type="NCBI Taxonomy" id="220754"/>
    <lineage>
        <taxon>Bacteria</taxon>
        <taxon>Bacillati</taxon>
        <taxon>Bacillota</taxon>
        <taxon>Bacilli</taxon>
        <taxon>Bacillales</taxon>
        <taxon>Caryophanaceae</taxon>
        <taxon>Jeotgalibacillus</taxon>
    </lineage>
</organism>
<dbReference type="InterPro" id="IPR021354">
    <property type="entry name" value="DUF2975"/>
</dbReference>
<keyword evidence="1" id="KW-0472">Membrane</keyword>
<feature type="transmembrane region" description="Helical" evidence="1">
    <location>
        <begin position="121"/>
        <end position="144"/>
    </location>
</feature>
<protein>
    <submittedName>
        <fullName evidence="2">Membrane protein</fullName>
    </submittedName>
</protein>
<evidence type="ECO:0000313" key="2">
    <source>
        <dbReference type="EMBL" id="KIL51045.1"/>
    </source>
</evidence>
<keyword evidence="1" id="KW-1133">Transmembrane helix</keyword>
<accession>A0A0C2RLE0</accession>
<proteinExistence type="predicted"/>
<evidence type="ECO:0000313" key="3">
    <source>
        <dbReference type="Proteomes" id="UP000031972"/>
    </source>
</evidence>
<dbReference type="PATRIC" id="fig|220754.4.peg.945"/>
<reference evidence="2 3" key="1">
    <citation type="submission" date="2015-01" db="EMBL/GenBank/DDBJ databases">
        <title>Jeotgalibacillus campisalis genome sequencing.</title>
        <authorList>
            <person name="Goh K.M."/>
            <person name="Chan K.-G."/>
            <person name="Yaakop A.S."/>
            <person name="Ee R."/>
            <person name="Gan H.M."/>
            <person name="Chan C.S."/>
        </authorList>
    </citation>
    <scope>NUCLEOTIDE SEQUENCE [LARGE SCALE GENOMIC DNA]</scope>
    <source>
        <strain evidence="2 3">SF-57</strain>
    </source>
</reference>
<name>A0A0C2RLE0_9BACL</name>
<dbReference type="Pfam" id="PF11188">
    <property type="entry name" value="DUF2975"/>
    <property type="match status" value="1"/>
</dbReference>
<dbReference type="AlphaFoldDB" id="A0A0C2RLE0"/>
<dbReference type="Proteomes" id="UP000031972">
    <property type="component" value="Unassembled WGS sequence"/>
</dbReference>
<feature type="transmembrane region" description="Helical" evidence="1">
    <location>
        <begin position="49"/>
        <end position="68"/>
    </location>
</feature>